<organism evidence="1 2">
    <name type="scientific">Phytohabitans maris</name>
    <dbReference type="NCBI Taxonomy" id="3071409"/>
    <lineage>
        <taxon>Bacteria</taxon>
        <taxon>Bacillati</taxon>
        <taxon>Actinomycetota</taxon>
        <taxon>Actinomycetes</taxon>
        <taxon>Micromonosporales</taxon>
        <taxon>Micromonosporaceae</taxon>
    </lineage>
</organism>
<dbReference type="RefSeq" id="WP_308718407.1">
    <property type="nucleotide sequence ID" value="NZ_JAVHUY010000073.1"/>
</dbReference>
<dbReference type="EMBL" id="JAVHUY010000073">
    <property type="protein sequence ID" value="MDQ7911184.1"/>
    <property type="molecule type" value="Genomic_DNA"/>
</dbReference>
<protein>
    <submittedName>
        <fullName evidence="1">Uncharacterized protein</fullName>
    </submittedName>
</protein>
<accession>A0ABU0ZY23</accession>
<keyword evidence="2" id="KW-1185">Reference proteome</keyword>
<comment type="caution">
    <text evidence="1">The sequence shown here is derived from an EMBL/GenBank/DDBJ whole genome shotgun (WGS) entry which is preliminary data.</text>
</comment>
<evidence type="ECO:0000313" key="1">
    <source>
        <dbReference type="EMBL" id="MDQ7911184.1"/>
    </source>
</evidence>
<proteinExistence type="predicted"/>
<gene>
    <name evidence="1" type="ORF">RB614_42520</name>
</gene>
<name>A0ABU0ZY23_9ACTN</name>
<reference evidence="1 2" key="1">
    <citation type="submission" date="2023-08" db="EMBL/GenBank/DDBJ databases">
        <title>Phytohabitans sansha sp. nov., isolated from marine sediment.</title>
        <authorList>
            <person name="Zhao Y."/>
            <person name="Yi K."/>
        </authorList>
    </citation>
    <scope>NUCLEOTIDE SEQUENCE [LARGE SCALE GENOMIC DNA]</scope>
    <source>
        <strain evidence="1 2">ZYX-F-186</strain>
    </source>
</reference>
<dbReference type="Proteomes" id="UP001230908">
    <property type="component" value="Unassembled WGS sequence"/>
</dbReference>
<evidence type="ECO:0000313" key="2">
    <source>
        <dbReference type="Proteomes" id="UP001230908"/>
    </source>
</evidence>
<sequence length="246" mass="26527">MTSRTYSHFFNSFSPIAGGPGKETNVPDEDLTRVETAALFILMAEAGPVPNARLTNHHRCGLKKPSREKLERLKLIEVERPSGRLMLMLGDEGWVRCRSQLEGGSPPPGAGAVGGALYAVLQLWGRFLAAQRSSLQEFVSASNAPAPTVAPARKPAAVEQDVEERVRAAYRTIAHRAGDLVSLADLRDLVSDLAPAEVDAALRRLNRRRGVALVPEANQKTLDARTRAAAVVIGDQPKHSISVEAS</sequence>